<keyword evidence="4 8" id="KW-0249">Electron transport</keyword>
<evidence type="ECO:0000256" key="5">
    <source>
        <dbReference type="ARBA" id="ARBA00023004"/>
    </source>
</evidence>
<dbReference type="Gene3D" id="3.30.70.20">
    <property type="match status" value="1"/>
</dbReference>
<dbReference type="InterPro" id="IPR051269">
    <property type="entry name" value="Fe-S_cluster_ET"/>
</dbReference>
<keyword evidence="6 8" id="KW-0411">Iron-sulfur</keyword>
<evidence type="ECO:0000313" key="9">
    <source>
        <dbReference type="EMBL" id="WUV44829.1"/>
    </source>
</evidence>
<keyword evidence="2 8" id="KW-0813">Transport</keyword>
<proteinExistence type="predicted"/>
<dbReference type="Proteomes" id="UP001432062">
    <property type="component" value="Chromosome"/>
</dbReference>
<organism evidence="9 10">
    <name type="scientific">Nocardia vinacea</name>
    <dbReference type="NCBI Taxonomy" id="96468"/>
    <lineage>
        <taxon>Bacteria</taxon>
        <taxon>Bacillati</taxon>
        <taxon>Actinomycetota</taxon>
        <taxon>Actinomycetes</taxon>
        <taxon>Mycobacteriales</taxon>
        <taxon>Nocardiaceae</taxon>
        <taxon>Nocardia</taxon>
    </lineage>
</organism>
<evidence type="ECO:0000256" key="7">
    <source>
        <dbReference type="ARBA" id="ARBA00023291"/>
    </source>
</evidence>
<dbReference type="PANTHER" id="PTHR36923">
    <property type="entry name" value="FERREDOXIN"/>
    <property type="match status" value="1"/>
</dbReference>
<comment type="function">
    <text evidence="8">Ferredoxins are iron-sulfur proteins that transfer electrons in a wide variety of metabolic reactions.</text>
</comment>
<evidence type="ECO:0000256" key="1">
    <source>
        <dbReference type="ARBA" id="ARBA00001927"/>
    </source>
</evidence>
<evidence type="ECO:0000313" key="10">
    <source>
        <dbReference type="Proteomes" id="UP001432062"/>
    </source>
</evidence>
<sequence length="71" mass="7656">MSDQTVVRLDSVRCRSYGICASILPDVFDIPPDAPSAVLLRHEVDPDDVEDLEEAVRACPAQAIFQGSGPT</sequence>
<name>A0ABZ1YNK1_9NOCA</name>
<evidence type="ECO:0000256" key="8">
    <source>
        <dbReference type="RuleBase" id="RU368020"/>
    </source>
</evidence>
<dbReference type="SUPFAM" id="SSF54862">
    <property type="entry name" value="4Fe-4S ferredoxins"/>
    <property type="match status" value="1"/>
</dbReference>
<keyword evidence="5 8" id="KW-0408">Iron</keyword>
<evidence type="ECO:0000256" key="4">
    <source>
        <dbReference type="ARBA" id="ARBA00022982"/>
    </source>
</evidence>
<accession>A0ABZ1YNK1</accession>
<comment type="cofactor">
    <cofactor evidence="1">
        <name>[3Fe-4S] cluster</name>
        <dbReference type="ChEBI" id="CHEBI:21137"/>
    </cofactor>
</comment>
<dbReference type="PANTHER" id="PTHR36923:SF3">
    <property type="entry name" value="FERREDOXIN"/>
    <property type="match status" value="1"/>
</dbReference>
<dbReference type="PRINTS" id="PR00352">
    <property type="entry name" value="3FE4SFRDOXIN"/>
</dbReference>
<keyword evidence="10" id="KW-1185">Reference proteome</keyword>
<dbReference type="Pfam" id="PF13459">
    <property type="entry name" value="Fer4_15"/>
    <property type="match status" value="1"/>
</dbReference>
<keyword evidence="3 8" id="KW-0479">Metal-binding</keyword>
<gene>
    <name evidence="9" type="ORF">OG563_37715</name>
</gene>
<dbReference type="RefSeq" id="WP_329407963.1">
    <property type="nucleotide sequence ID" value="NZ_CP109441.1"/>
</dbReference>
<evidence type="ECO:0000256" key="3">
    <source>
        <dbReference type="ARBA" id="ARBA00022723"/>
    </source>
</evidence>
<reference evidence="9" key="1">
    <citation type="submission" date="2022-10" db="EMBL/GenBank/DDBJ databases">
        <title>The complete genomes of actinobacterial strains from the NBC collection.</title>
        <authorList>
            <person name="Joergensen T.S."/>
            <person name="Alvarez Arevalo M."/>
            <person name="Sterndorff E.B."/>
            <person name="Faurdal D."/>
            <person name="Vuksanovic O."/>
            <person name="Mourched A.-S."/>
            <person name="Charusanti P."/>
            <person name="Shaw S."/>
            <person name="Blin K."/>
            <person name="Weber T."/>
        </authorList>
    </citation>
    <scope>NUCLEOTIDE SEQUENCE</scope>
    <source>
        <strain evidence="9">NBC_01482</strain>
    </source>
</reference>
<protein>
    <recommendedName>
        <fullName evidence="8">Ferredoxin</fullName>
    </recommendedName>
</protein>
<keyword evidence="7" id="KW-0003">3Fe-4S</keyword>
<evidence type="ECO:0000256" key="6">
    <source>
        <dbReference type="ARBA" id="ARBA00023014"/>
    </source>
</evidence>
<dbReference type="EMBL" id="CP109441">
    <property type="protein sequence ID" value="WUV44829.1"/>
    <property type="molecule type" value="Genomic_DNA"/>
</dbReference>
<evidence type="ECO:0000256" key="2">
    <source>
        <dbReference type="ARBA" id="ARBA00022448"/>
    </source>
</evidence>
<dbReference type="InterPro" id="IPR001080">
    <property type="entry name" value="3Fe4S_ferredoxin"/>
</dbReference>